<reference evidence="2 3" key="1">
    <citation type="journal article" date="2017" name="Nature">
        <title>The Apostasia genome and the evolution of orchids.</title>
        <authorList>
            <person name="Zhang G.Q."/>
            <person name="Liu K.W."/>
            <person name="Li Z."/>
            <person name="Lohaus R."/>
            <person name="Hsiao Y.Y."/>
            <person name="Niu S.C."/>
            <person name="Wang J.Y."/>
            <person name="Lin Y.C."/>
            <person name="Xu Q."/>
            <person name="Chen L.J."/>
            <person name="Yoshida K."/>
            <person name="Fujiwara S."/>
            <person name="Wang Z.W."/>
            <person name="Zhang Y.Q."/>
            <person name="Mitsuda N."/>
            <person name="Wang M."/>
            <person name="Liu G.H."/>
            <person name="Pecoraro L."/>
            <person name="Huang H.X."/>
            <person name="Xiao X.J."/>
            <person name="Lin M."/>
            <person name="Wu X.Y."/>
            <person name="Wu W.L."/>
            <person name="Chen Y.Y."/>
            <person name="Chang S.B."/>
            <person name="Sakamoto S."/>
            <person name="Ohme-Takagi M."/>
            <person name="Yagi M."/>
            <person name="Zeng S.J."/>
            <person name="Shen C.Y."/>
            <person name="Yeh C.M."/>
            <person name="Luo Y.B."/>
            <person name="Tsai W.C."/>
            <person name="Van de Peer Y."/>
            <person name="Liu Z.J."/>
        </authorList>
    </citation>
    <scope>NUCLEOTIDE SEQUENCE [LARGE SCALE GENOMIC DNA]</scope>
    <source>
        <strain evidence="3">cv. Shenzhen</strain>
        <tissue evidence="2">Stem</tissue>
    </source>
</reference>
<evidence type="ECO:0000313" key="2">
    <source>
        <dbReference type="EMBL" id="PKA58919.1"/>
    </source>
</evidence>
<feature type="transmembrane region" description="Helical" evidence="1">
    <location>
        <begin position="38"/>
        <end position="58"/>
    </location>
</feature>
<gene>
    <name evidence="2" type="ORF">AXF42_Ash001012</name>
</gene>
<evidence type="ECO:0000313" key="3">
    <source>
        <dbReference type="Proteomes" id="UP000236161"/>
    </source>
</evidence>
<keyword evidence="1" id="KW-0812">Transmembrane</keyword>
<sequence>MALGRETRTADHPPTLFPQESRYPSCFVGRRRRRRRTLVFTADLRFLLPSFDCIYRLLTSAYNSLNSGFFRSDVVWDNGFLLSFVLFLVFLVVI</sequence>
<organism evidence="2 3">
    <name type="scientific">Apostasia shenzhenica</name>
    <dbReference type="NCBI Taxonomy" id="1088818"/>
    <lineage>
        <taxon>Eukaryota</taxon>
        <taxon>Viridiplantae</taxon>
        <taxon>Streptophyta</taxon>
        <taxon>Embryophyta</taxon>
        <taxon>Tracheophyta</taxon>
        <taxon>Spermatophyta</taxon>
        <taxon>Magnoliopsida</taxon>
        <taxon>Liliopsida</taxon>
        <taxon>Asparagales</taxon>
        <taxon>Orchidaceae</taxon>
        <taxon>Apostasioideae</taxon>
        <taxon>Apostasia</taxon>
    </lineage>
</organism>
<keyword evidence="1" id="KW-0472">Membrane</keyword>
<keyword evidence="3" id="KW-1185">Reference proteome</keyword>
<dbReference type="Proteomes" id="UP000236161">
    <property type="component" value="Unassembled WGS sequence"/>
</dbReference>
<dbReference type="AlphaFoldDB" id="A0A2I0ATP4"/>
<feature type="transmembrane region" description="Helical" evidence="1">
    <location>
        <begin position="74"/>
        <end position="93"/>
    </location>
</feature>
<dbReference type="EMBL" id="KZ451950">
    <property type="protein sequence ID" value="PKA58919.1"/>
    <property type="molecule type" value="Genomic_DNA"/>
</dbReference>
<keyword evidence="1" id="KW-1133">Transmembrane helix</keyword>
<accession>A0A2I0ATP4</accession>
<name>A0A2I0ATP4_9ASPA</name>
<evidence type="ECO:0000256" key="1">
    <source>
        <dbReference type="SAM" id="Phobius"/>
    </source>
</evidence>
<protein>
    <submittedName>
        <fullName evidence="2">Uncharacterized protein</fullName>
    </submittedName>
</protein>
<proteinExistence type="predicted"/>